<dbReference type="RefSeq" id="WP_281092473.1">
    <property type="nucleotide sequence ID" value="NZ_JARYZI010000001.1"/>
</dbReference>
<organism evidence="14 15">
    <name type="scientific">Fusibacter bizertensis</name>
    <dbReference type="NCBI Taxonomy" id="1488331"/>
    <lineage>
        <taxon>Bacteria</taxon>
        <taxon>Bacillati</taxon>
        <taxon>Bacillota</taxon>
        <taxon>Clostridia</taxon>
        <taxon>Eubacteriales</taxon>
        <taxon>Eubacteriales Family XII. Incertae Sedis</taxon>
        <taxon>Fusibacter</taxon>
    </lineage>
</organism>
<gene>
    <name evidence="14" type="primary">pknB</name>
    <name evidence="14" type="ORF">QE109_00880</name>
</gene>
<dbReference type="EC" id="2.7.11.1" evidence="1"/>
<evidence type="ECO:0000256" key="5">
    <source>
        <dbReference type="ARBA" id="ARBA00022777"/>
    </source>
</evidence>
<dbReference type="PROSITE" id="PS50011">
    <property type="entry name" value="PROTEIN_KINASE_DOM"/>
    <property type="match status" value="1"/>
</dbReference>
<keyword evidence="11" id="KW-0472">Membrane</keyword>
<dbReference type="PANTHER" id="PTHR43289:SF34">
    <property type="entry name" value="SERINE_THREONINE-PROTEIN KINASE YBDM-RELATED"/>
    <property type="match status" value="1"/>
</dbReference>
<evidence type="ECO:0000313" key="15">
    <source>
        <dbReference type="Proteomes" id="UP001158045"/>
    </source>
</evidence>
<dbReference type="CDD" id="cd06577">
    <property type="entry name" value="PASTA_pknB"/>
    <property type="match status" value="3"/>
</dbReference>
<dbReference type="PROSITE" id="PS51178">
    <property type="entry name" value="PASTA"/>
    <property type="match status" value="3"/>
</dbReference>
<dbReference type="Gene3D" id="3.30.10.20">
    <property type="match status" value="3"/>
</dbReference>
<dbReference type="SMART" id="SM00740">
    <property type="entry name" value="PASTA"/>
    <property type="match status" value="3"/>
</dbReference>
<feature type="domain" description="Protein kinase" evidence="12">
    <location>
        <begin position="13"/>
        <end position="280"/>
    </location>
</feature>
<dbReference type="PANTHER" id="PTHR43289">
    <property type="entry name" value="MITOGEN-ACTIVATED PROTEIN KINASE KINASE KINASE 20-RELATED"/>
    <property type="match status" value="1"/>
</dbReference>
<feature type="domain" description="PASTA" evidence="13">
    <location>
        <begin position="367"/>
        <end position="434"/>
    </location>
</feature>
<comment type="catalytic activity">
    <reaction evidence="8">
        <text>L-seryl-[protein] + ATP = O-phospho-L-seryl-[protein] + ADP + H(+)</text>
        <dbReference type="Rhea" id="RHEA:17989"/>
        <dbReference type="Rhea" id="RHEA-COMP:9863"/>
        <dbReference type="Rhea" id="RHEA-COMP:11604"/>
        <dbReference type="ChEBI" id="CHEBI:15378"/>
        <dbReference type="ChEBI" id="CHEBI:29999"/>
        <dbReference type="ChEBI" id="CHEBI:30616"/>
        <dbReference type="ChEBI" id="CHEBI:83421"/>
        <dbReference type="ChEBI" id="CHEBI:456216"/>
        <dbReference type="EC" id="2.7.11.1"/>
    </reaction>
</comment>
<dbReference type="InterPro" id="IPR005543">
    <property type="entry name" value="PASTA_dom"/>
</dbReference>
<keyword evidence="3" id="KW-0808">Transferase</keyword>
<dbReference type="GO" id="GO:0016301">
    <property type="term" value="F:kinase activity"/>
    <property type="evidence" value="ECO:0007669"/>
    <property type="project" value="UniProtKB-KW"/>
</dbReference>
<reference evidence="14 15" key="1">
    <citation type="submission" date="2023-04" db="EMBL/GenBank/DDBJ databases">
        <title>Fusibacter bizertensis strain WBS, isolated from littoral bottom sediments of the Arctic seas - biochemical and genomic analysis.</title>
        <authorList>
            <person name="Brioukhanov A.L."/>
        </authorList>
    </citation>
    <scope>NUCLEOTIDE SEQUENCE [LARGE SCALE GENOMIC DNA]</scope>
    <source>
        <strain evidence="14 15">WBS</strain>
    </source>
</reference>
<evidence type="ECO:0000259" key="12">
    <source>
        <dbReference type="PROSITE" id="PS50011"/>
    </source>
</evidence>
<dbReference type="InterPro" id="IPR011009">
    <property type="entry name" value="Kinase-like_dom_sf"/>
</dbReference>
<dbReference type="Pfam" id="PF00069">
    <property type="entry name" value="Pkinase"/>
    <property type="match status" value="1"/>
</dbReference>
<comment type="catalytic activity">
    <reaction evidence="7">
        <text>L-threonyl-[protein] + ATP = O-phospho-L-threonyl-[protein] + ADP + H(+)</text>
        <dbReference type="Rhea" id="RHEA:46608"/>
        <dbReference type="Rhea" id="RHEA-COMP:11060"/>
        <dbReference type="Rhea" id="RHEA-COMP:11605"/>
        <dbReference type="ChEBI" id="CHEBI:15378"/>
        <dbReference type="ChEBI" id="CHEBI:30013"/>
        <dbReference type="ChEBI" id="CHEBI:30616"/>
        <dbReference type="ChEBI" id="CHEBI:61977"/>
        <dbReference type="ChEBI" id="CHEBI:456216"/>
        <dbReference type="EC" id="2.7.11.1"/>
    </reaction>
</comment>
<proteinExistence type="predicted"/>
<feature type="binding site" evidence="9">
    <location>
        <position position="42"/>
    </location>
    <ligand>
        <name>ATP</name>
        <dbReference type="ChEBI" id="CHEBI:30616"/>
    </ligand>
</feature>
<feature type="domain" description="PASTA" evidence="13">
    <location>
        <begin position="436"/>
        <end position="501"/>
    </location>
</feature>
<keyword evidence="6 9" id="KW-0067">ATP-binding</keyword>
<name>A0ABT6N8C1_9FIRM</name>
<evidence type="ECO:0000313" key="14">
    <source>
        <dbReference type="EMBL" id="MDH8676675.1"/>
    </source>
</evidence>
<evidence type="ECO:0000256" key="7">
    <source>
        <dbReference type="ARBA" id="ARBA00047899"/>
    </source>
</evidence>
<dbReference type="NCBIfam" id="NF033483">
    <property type="entry name" value="PknB_PASTA_kin"/>
    <property type="match status" value="1"/>
</dbReference>
<dbReference type="Gene3D" id="1.10.510.10">
    <property type="entry name" value="Transferase(Phosphotransferase) domain 1"/>
    <property type="match status" value="1"/>
</dbReference>
<feature type="compositionally biased region" description="Polar residues" evidence="10">
    <location>
        <begin position="312"/>
        <end position="332"/>
    </location>
</feature>
<evidence type="ECO:0000259" key="13">
    <source>
        <dbReference type="PROSITE" id="PS51178"/>
    </source>
</evidence>
<dbReference type="InterPro" id="IPR000719">
    <property type="entry name" value="Prot_kinase_dom"/>
</dbReference>
<dbReference type="InterPro" id="IPR008271">
    <property type="entry name" value="Ser/Thr_kinase_AS"/>
</dbReference>
<evidence type="ECO:0000256" key="10">
    <source>
        <dbReference type="SAM" id="MobiDB-lite"/>
    </source>
</evidence>
<keyword evidence="2" id="KW-0723">Serine/threonine-protein kinase</keyword>
<dbReference type="SUPFAM" id="SSF56112">
    <property type="entry name" value="Protein kinase-like (PK-like)"/>
    <property type="match status" value="1"/>
</dbReference>
<evidence type="ECO:0000256" key="1">
    <source>
        <dbReference type="ARBA" id="ARBA00012513"/>
    </source>
</evidence>
<dbReference type="PROSITE" id="PS00107">
    <property type="entry name" value="PROTEIN_KINASE_ATP"/>
    <property type="match status" value="1"/>
</dbReference>
<evidence type="ECO:0000256" key="6">
    <source>
        <dbReference type="ARBA" id="ARBA00022840"/>
    </source>
</evidence>
<dbReference type="PROSITE" id="PS00108">
    <property type="entry name" value="PROTEIN_KINASE_ST"/>
    <property type="match status" value="1"/>
</dbReference>
<keyword evidence="15" id="KW-1185">Reference proteome</keyword>
<evidence type="ECO:0000256" key="4">
    <source>
        <dbReference type="ARBA" id="ARBA00022741"/>
    </source>
</evidence>
<comment type="caution">
    <text evidence="14">The sequence shown here is derived from an EMBL/GenBank/DDBJ whole genome shotgun (WGS) entry which is preliminary data.</text>
</comment>
<dbReference type="Proteomes" id="UP001158045">
    <property type="component" value="Unassembled WGS sequence"/>
</dbReference>
<accession>A0ABT6N8C1</accession>
<dbReference type="SMART" id="SM00220">
    <property type="entry name" value="S_TKc"/>
    <property type="match status" value="1"/>
</dbReference>
<evidence type="ECO:0000256" key="11">
    <source>
        <dbReference type="SAM" id="Phobius"/>
    </source>
</evidence>
<keyword evidence="11" id="KW-0812">Transmembrane</keyword>
<keyword evidence="4 9" id="KW-0547">Nucleotide-binding</keyword>
<feature type="region of interest" description="Disordered" evidence="10">
    <location>
        <begin position="306"/>
        <end position="332"/>
    </location>
</feature>
<dbReference type="EMBL" id="JARYZI010000001">
    <property type="protein sequence ID" value="MDH8676675.1"/>
    <property type="molecule type" value="Genomic_DNA"/>
</dbReference>
<dbReference type="Pfam" id="PF03793">
    <property type="entry name" value="PASTA"/>
    <property type="match status" value="3"/>
</dbReference>
<feature type="transmembrane region" description="Helical" evidence="11">
    <location>
        <begin position="339"/>
        <end position="359"/>
    </location>
</feature>
<dbReference type="Gene3D" id="3.30.200.20">
    <property type="entry name" value="Phosphorylase Kinase, domain 1"/>
    <property type="match status" value="1"/>
</dbReference>
<dbReference type="SUPFAM" id="SSF54184">
    <property type="entry name" value="Penicillin-binding protein 2x (pbp-2x), c-terminal domain"/>
    <property type="match status" value="1"/>
</dbReference>
<evidence type="ECO:0000256" key="3">
    <source>
        <dbReference type="ARBA" id="ARBA00022679"/>
    </source>
</evidence>
<evidence type="ECO:0000256" key="8">
    <source>
        <dbReference type="ARBA" id="ARBA00048679"/>
    </source>
</evidence>
<dbReference type="CDD" id="cd14014">
    <property type="entry name" value="STKc_PknB_like"/>
    <property type="match status" value="1"/>
</dbReference>
<evidence type="ECO:0000256" key="2">
    <source>
        <dbReference type="ARBA" id="ARBA00022527"/>
    </source>
</evidence>
<sequence length="666" mass="73128">MSQLIGTNLGNRYEIIEILGVGGMAVVYKGRDNVLNRLVAVKVLKPEFNADEEFVKKFQKESQAAASLSHPNIVNVFDVGFNSDVHYIVMELVNGNTLRDYLNKMQGFMKEDAILNIGLQIGSALSQAHQNEIVHRDIKSQNILINENGSVKVADFGIARAATTATIVNTKEVIGSVHYASPEQARGGFVDARSDIYSLGILLYELATKTLPFEGDSPVTIALKQIKDEMPNPQMINETVSDGLASIILKATEKMPNDRYQSILELIEDLKSLRTDKNFVVPLDHYDNHETAVLPKITEEELMAYQTKKRSPNSVNPQKKSPVNSSGNTPSPEKNKLNMTLVILAALVLAMIVFGIVAVGKFKDIFDVGTVQVPNVINMTTEDAIRELNNVGLKADTTEQRVHNDIEEGHVISQSYNEGDEVKEGFTIKLVISSGGIQSIIPNVKQQTLTEAKVMIENDGFVVGEPTYEFNDLPEGMIISQTPKAGIKMPQGTVIDIVVSQGLETKTVMVPSLETKTIREAESTLNSIGLKLGNITYETSETIEKGQIISNTRVGTEVDQGTFVEVVVSSGPEETTVEASTEPTSEEVSSELKLTVTIETDKFESETENIKIIMIQGDQNTVVYEKVHSKSEGTDIVVQTTVKGSGNAKIRVYYGDIVRLEQDIQF</sequence>
<keyword evidence="11" id="KW-1133">Transmembrane helix</keyword>
<keyword evidence="5 14" id="KW-0418">Kinase</keyword>
<dbReference type="InterPro" id="IPR017441">
    <property type="entry name" value="Protein_kinase_ATP_BS"/>
</dbReference>
<protein>
    <recommendedName>
        <fullName evidence="1">non-specific serine/threonine protein kinase</fullName>
        <ecNumber evidence="1">2.7.11.1</ecNumber>
    </recommendedName>
</protein>
<evidence type="ECO:0000256" key="9">
    <source>
        <dbReference type="PROSITE-ProRule" id="PRU10141"/>
    </source>
</evidence>
<feature type="domain" description="PASTA" evidence="13">
    <location>
        <begin position="504"/>
        <end position="581"/>
    </location>
</feature>